<name>A0AC54ZBE9_ORYAF</name>
<dbReference type="Proteomes" id="UP000694850">
    <property type="component" value="Unplaced"/>
</dbReference>
<keyword evidence="1" id="KW-1185">Reference proteome</keyword>
<evidence type="ECO:0000313" key="1">
    <source>
        <dbReference type="Proteomes" id="UP000694850"/>
    </source>
</evidence>
<organism evidence="1 2">
    <name type="scientific">Orycteropus afer afer</name>
    <dbReference type="NCBI Taxonomy" id="1230840"/>
    <lineage>
        <taxon>Eukaryota</taxon>
        <taxon>Metazoa</taxon>
        <taxon>Chordata</taxon>
        <taxon>Craniata</taxon>
        <taxon>Vertebrata</taxon>
        <taxon>Euteleostomi</taxon>
        <taxon>Mammalia</taxon>
        <taxon>Eutheria</taxon>
        <taxon>Afrotheria</taxon>
        <taxon>Tubulidentata</taxon>
        <taxon>Orycteropodidae</taxon>
        <taxon>Orycteropus</taxon>
    </lineage>
</organism>
<sequence length="661" mass="72179">MASARKASCSVHDMFGDFSDISLEDSKVEAIRNLQISRSLTKITASQSRFLKRNQMLGERRLFLKESPGLEGGPRPSSGWPLTTTSQTRTNAAFLKLAQIETKIRNRQAQRGLSDVESDPKTSDASLPEGADQVPTRCAAETPWNTDSPQERVRENSTTDSRKGSRFLKKKEPPAENMPRGARLGKERNFPTPKQKKPARTFDSPDSDEEEMKELLGSLVESSGEKETHRNQGFTSTNVSDKEQVELFLSDQIPAWPQDLSLPRPKPFQKPRPPATRSVSGTAPRFSSRTSSPQIPGAGGPTSHTSVLSVTGTSSRSGLPNMGRPKPLSSPRRSKSEARPSEESLSETTDDSRNDFRINLLSLDDLAPAVSEKSELDQEGEGAQQEKRSSLRSWAEAPNRQGSPRCTQARSMASSDSEEGPPTESMVYESLNTKWGATSSQLPLSRDTSASTVSLASSASQEGLPTVSPAYSDDFEASPGLTASGPTGCSEESLDRTLEALSEFSLSQERDRTPQTPKASRKWGRHVTRVIVKESAVQTSDPAFTYRWAEVAGVAAISPSLGSAYVDPTPIASHVVSADTIEALTAHSPAVFALNDLLRQQLALTQQFLEASRHLHASLLASLDQDVFQYHSLEEAKEYIRCHKPTPLTLEDALEEVQKES</sequence>
<evidence type="ECO:0000313" key="2">
    <source>
        <dbReference type="RefSeq" id="XP_042637523.1"/>
    </source>
</evidence>
<reference evidence="2" key="1">
    <citation type="submission" date="2025-08" db="UniProtKB">
        <authorList>
            <consortium name="RefSeq"/>
        </authorList>
    </citation>
    <scope>IDENTIFICATION</scope>
</reference>
<dbReference type="RefSeq" id="XP_042637523.1">
    <property type="nucleotide sequence ID" value="XM_042781589.1"/>
</dbReference>
<gene>
    <name evidence="2" type="primary">CUNH19orf44</name>
</gene>
<proteinExistence type="predicted"/>
<protein>
    <submittedName>
        <fullName evidence="2">Uncharacterized protein C19orf44 homolog</fullName>
    </submittedName>
</protein>
<accession>A0AC54ZBE9</accession>